<evidence type="ECO:0000313" key="3">
    <source>
        <dbReference type="Proteomes" id="UP000190285"/>
    </source>
</evidence>
<reference evidence="2 3" key="1">
    <citation type="submission" date="2017-02" db="EMBL/GenBank/DDBJ databases">
        <authorList>
            <person name="Peterson S.W."/>
        </authorList>
    </citation>
    <scope>NUCLEOTIDE SEQUENCE [LARGE SCALE GENOMIC DNA]</scope>
    <source>
        <strain evidence="2 3">M1</strain>
    </source>
</reference>
<dbReference type="InterPro" id="IPR038720">
    <property type="entry name" value="YprB_RNase_H-like_dom"/>
</dbReference>
<dbReference type="Pfam" id="PF13482">
    <property type="entry name" value="RNase_H_2"/>
    <property type="match status" value="1"/>
</dbReference>
<dbReference type="OrthoDB" id="9790530at2"/>
<sequence length="339" mass="40778">MDIITNTLNNYNKIPNILTNLLKNKNFVLFDIETTGLNPHYNKVILIGILYLEKHNIIIKQFFCNNSNEELEMLKSFINSFNNFQLYITFNGSTFDIPFLNRRFSKYNLDYRIDPYLNFDLYKLVRKNKNLLKLKNCKLKTVEKFLGINRKDTIDGAESIKLYKKYEISKNNDLKEKILLHNFEDILHLLPTLNIINHIDKDNIINSFPKEFYLHNKVKIRITDYKIEKDFLEVSGRYYGDLDQDFIFYNHNYNFSLLNQDNQLKLKLPLLNINANNDKTYSFFNLNELNYKNFNFSKMNNEEKLKYVVKKGNQIKHSNIYDFIKDFSFHILKQIYRHQ</sequence>
<organism evidence="2 3">
    <name type="scientific">Maledivibacter halophilus</name>
    <dbReference type="NCBI Taxonomy" id="36842"/>
    <lineage>
        <taxon>Bacteria</taxon>
        <taxon>Bacillati</taxon>
        <taxon>Bacillota</taxon>
        <taxon>Clostridia</taxon>
        <taxon>Peptostreptococcales</taxon>
        <taxon>Caminicellaceae</taxon>
        <taxon>Maledivibacter</taxon>
    </lineage>
</organism>
<protein>
    <recommendedName>
        <fullName evidence="1">YprB ribonuclease H-like domain-containing protein</fullName>
    </recommendedName>
</protein>
<dbReference type="Gene3D" id="3.30.420.10">
    <property type="entry name" value="Ribonuclease H-like superfamily/Ribonuclease H"/>
    <property type="match status" value="1"/>
</dbReference>
<dbReference type="InterPro" id="IPR036397">
    <property type="entry name" value="RNaseH_sf"/>
</dbReference>
<dbReference type="PANTHER" id="PTHR38462">
    <property type="entry name" value="EXONUCLEASE-LIKE PROTEIN"/>
    <property type="match status" value="1"/>
</dbReference>
<dbReference type="STRING" id="36842.SAMN02194393_05309"/>
<keyword evidence="3" id="KW-1185">Reference proteome</keyword>
<feature type="domain" description="YprB ribonuclease H-like" evidence="1">
    <location>
        <begin position="29"/>
        <end position="190"/>
    </location>
</feature>
<evidence type="ECO:0000259" key="1">
    <source>
        <dbReference type="Pfam" id="PF13482"/>
    </source>
</evidence>
<dbReference type="InterPro" id="IPR012337">
    <property type="entry name" value="RNaseH-like_sf"/>
</dbReference>
<proteinExistence type="predicted"/>
<accession>A0A1T5MT30</accession>
<dbReference type="GO" id="GO:0003676">
    <property type="term" value="F:nucleic acid binding"/>
    <property type="evidence" value="ECO:0007669"/>
    <property type="project" value="InterPro"/>
</dbReference>
<dbReference type="SUPFAM" id="SSF53098">
    <property type="entry name" value="Ribonuclease H-like"/>
    <property type="match status" value="1"/>
</dbReference>
<gene>
    <name evidence="2" type="ORF">SAMN02194393_05309</name>
</gene>
<name>A0A1T5MT30_9FIRM</name>
<evidence type="ECO:0000313" key="2">
    <source>
        <dbReference type="EMBL" id="SKC91390.1"/>
    </source>
</evidence>
<dbReference type="AlphaFoldDB" id="A0A1T5MT30"/>
<dbReference type="PANTHER" id="PTHR38462:SF1">
    <property type="entry name" value="YPRB RIBONUCLEASE H-LIKE DOMAIN-CONTAINING PROTEIN"/>
    <property type="match status" value="1"/>
</dbReference>
<dbReference type="RefSeq" id="WP_079495881.1">
    <property type="nucleotide sequence ID" value="NZ_FUZT01000025.1"/>
</dbReference>
<dbReference type="EMBL" id="FUZT01000025">
    <property type="protein sequence ID" value="SKC91390.1"/>
    <property type="molecule type" value="Genomic_DNA"/>
</dbReference>
<dbReference type="Proteomes" id="UP000190285">
    <property type="component" value="Unassembled WGS sequence"/>
</dbReference>